<evidence type="ECO:0000313" key="1">
    <source>
        <dbReference type="EMBL" id="KAI8425442.1"/>
    </source>
</evidence>
<dbReference type="Proteomes" id="UP001064048">
    <property type="component" value="Chromosome 11"/>
</dbReference>
<dbReference type="EMBL" id="CM046111">
    <property type="protein sequence ID" value="KAI8425442.1"/>
    <property type="molecule type" value="Genomic_DNA"/>
</dbReference>
<reference evidence="1 2" key="1">
    <citation type="journal article" date="2022" name="Genome Biol. Evol.">
        <title>The Spruce Budworm Genome: Reconstructing the Evolutionary History of Antifreeze Proteins.</title>
        <authorList>
            <person name="Beliveau C."/>
            <person name="Gagne P."/>
            <person name="Picq S."/>
            <person name="Vernygora O."/>
            <person name="Keeling C.I."/>
            <person name="Pinkney K."/>
            <person name="Doucet D."/>
            <person name="Wen F."/>
            <person name="Johnston J.S."/>
            <person name="Maaroufi H."/>
            <person name="Boyle B."/>
            <person name="Laroche J."/>
            <person name="Dewar K."/>
            <person name="Juretic N."/>
            <person name="Blackburn G."/>
            <person name="Nisole A."/>
            <person name="Brunet B."/>
            <person name="Brandao M."/>
            <person name="Lumley L."/>
            <person name="Duan J."/>
            <person name="Quan G."/>
            <person name="Lucarotti C.J."/>
            <person name="Roe A.D."/>
            <person name="Sperling F.A.H."/>
            <person name="Levesque R.C."/>
            <person name="Cusson M."/>
        </authorList>
    </citation>
    <scope>NUCLEOTIDE SEQUENCE [LARGE SCALE GENOMIC DNA]</scope>
    <source>
        <strain evidence="1">Glfc:IPQL:Cfum</strain>
    </source>
</reference>
<protein>
    <submittedName>
        <fullName evidence="1">Uncharacterized protein</fullName>
    </submittedName>
</protein>
<proteinExistence type="predicted"/>
<name>A0ACC0JMU0_CHOFU</name>
<organism evidence="1 2">
    <name type="scientific">Choristoneura fumiferana</name>
    <name type="common">Spruce budworm moth</name>
    <name type="synonym">Archips fumiferana</name>
    <dbReference type="NCBI Taxonomy" id="7141"/>
    <lineage>
        <taxon>Eukaryota</taxon>
        <taxon>Metazoa</taxon>
        <taxon>Ecdysozoa</taxon>
        <taxon>Arthropoda</taxon>
        <taxon>Hexapoda</taxon>
        <taxon>Insecta</taxon>
        <taxon>Pterygota</taxon>
        <taxon>Neoptera</taxon>
        <taxon>Endopterygota</taxon>
        <taxon>Lepidoptera</taxon>
        <taxon>Glossata</taxon>
        <taxon>Ditrysia</taxon>
        <taxon>Tortricoidea</taxon>
        <taxon>Tortricidae</taxon>
        <taxon>Tortricinae</taxon>
        <taxon>Choristoneura</taxon>
    </lineage>
</organism>
<accession>A0ACC0JMU0</accession>
<sequence>MAEALRKRCVEFDQDAKLVIPGVYHPRNKYIQHNSQKYKTSYRRAVFKNGEFNIPHYNSAKNFSILTTWFITMVQTRWRWTIINFTMAYILNWLFFGCLYWIIATGHGDFIGDIRTSRILNIKALMYVIRMDTDKDRLDEFEQVALNVELDGCESTFFLWPVSVIHVIDKNSPLYNISAPDLLTGNIEILVVFEGIIESTGQPVQARSSYTSNEIKWGHRLVKMVDYDAGKHLYNVDFSKLGVTEQYDTPLCSVSEYESVLSEIR</sequence>
<keyword evidence="2" id="KW-1185">Reference proteome</keyword>
<gene>
    <name evidence="1" type="ORF">MSG28_007187</name>
</gene>
<evidence type="ECO:0000313" key="2">
    <source>
        <dbReference type="Proteomes" id="UP001064048"/>
    </source>
</evidence>
<comment type="caution">
    <text evidence="1">The sequence shown here is derived from an EMBL/GenBank/DDBJ whole genome shotgun (WGS) entry which is preliminary data.</text>
</comment>